<dbReference type="RefSeq" id="WP_310094284.1">
    <property type="nucleotide sequence ID" value="NZ_JAVDTT010000003.1"/>
</dbReference>
<proteinExistence type="predicted"/>
<sequence length="225" mass="25468">MPPSTHPRKNIWQGLEIISRGANRLCARDPRDPAYCLKFELPSAERTRVGARQRARRWLARHFSRLGENQTELSAYRELRARLGAGTEGRLAACHGLVDMPQGTALRCDCVLLEDGSPARSLYHHLFVDPRYPASRLCAAVDAFEAWLLDNDVPLFDLNAGNFVVVPCADRVELICIDAKSVVSGKEILPFSRWSRRLMQRKVARRAQRLRERIRAALQDGANLQ</sequence>
<evidence type="ECO:0008006" key="3">
    <source>
        <dbReference type="Google" id="ProtNLM"/>
    </source>
</evidence>
<dbReference type="Pfam" id="PF10707">
    <property type="entry name" value="YrbL-PhoP_reg"/>
    <property type="match status" value="1"/>
</dbReference>
<dbReference type="Proteomes" id="UP001254759">
    <property type="component" value="Unassembled WGS sequence"/>
</dbReference>
<reference evidence="1 2" key="1">
    <citation type="submission" date="2023-07" db="EMBL/GenBank/DDBJ databases">
        <title>Sorghum-associated microbial communities from plants grown in Nebraska, USA.</title>
        <authorList>
            <person name="Schachtman D."/>
        </authorList>
    </citation>
    <scope>NUCLEOTIDE SEQUENCE [LARGE SCALE GENOMIC DNA]</scope>
    <source>
        <strain evidence="1 2">BE107</strain>
    </source>
</reference>
<evidence type="ECO:0000313" key="1">
    <source>
        <dbReference type="EMBL" id="MDR6842376.1"/>
    </source>
</evidence>
<keyword evidence="2" id="KW-1185">Reference proteome</keyword>
<dbReference type="EMBL" id="JAVDTT010000003">
    <property type="protein sequence ID" value="MDR6842376.1"/>
    <property type="molecule type" value="Genomic_DNA"/>
</dbReference>
<accession>A0ABU1RUD2</accession>
<dbReference type="InterPro" id="IPR019647">
    <property type="entry name" value="PhoP_reg_network_YrbL"/>
</dbReference>
<organism evidence="1 2">
    <name type="scientific">Pseudoxanthomonas sacheonensis</name>
    <dbReference type="NCBI Taxonomy" id="443615"/>
    <lineage>
        <taxon>Bacteria</taxon>
        <taxon>Pseudomonadati</taxon>
        <taxon>Pseudomonadota</taxon>
        <taxon>Gammaproteobacteria</taxon>
        <taxon>Lysobacterales</taxon>
        <taxon>Lysobacteraceae</taxon>
        <taxon>Pseudoxanthomonas</taxon>
    </lineage>
</organism>
<comment type="caution">
    <text evidence="1">The sequence shown here is derived from an EMBL/GenBank/DDBJ whole genome shotgun (WGS) entry which is preliminary data.</text>
</comment>
<gene>
    <name evidence="1" type="ORF">J2W94_002670</name>
</gene>
<name>A0ABU1RUD2_9GAMM</name>
<protein>
    <recommendedName>
        <fullName evidence="3">PhoP regulatory network protein YrbL</fullName>
    </recommendedName>
</protein>
<evidence type="ECO:0000313" key="2">
    <source>
        <dbReference type="Proteomes" id="UP001254759"/>
    </source>
</evidence>